<evidence type="ECO:0000256" key="2">
    <source>
        <dbReference type="ARBA" id="ARBA00008598"/>
    </source>
</evidence>
<dbReference type="PANTHER" id="PTHR30195">
    <property type="entry name" value="TYPE I SITE-SPECIFIC DEOXYRIBONUCLEASE PROTEIN SUBUNIT M AND R"/>
    <property type="match status" value="1"/>
</dbReference>
<keyword evidence="4" id="KW-0540">Nuclease</keyword>
<dbReference type="InterPro" id="IPR014001">
    <property type="entry name" value="Helicase_ATP-bd"/>
</dbReference>
<evidence type="ECO:0000256" key="7">
    <source>
        <dbReference type="ARBA" id="ARBA00022759"/>
    </source>
</evidence>
<evidence type="ECO:0000256" key="3">
    <source>
        <dbReference type="ARBA" id="ARBA00011296"/>
    </source>
</evidence>
<dbReference type="Pfam" id="PF22679">
    <property type="entry name" value="T1R_D3-like"/>
    <property type="match status" value="1"/>
</dbReference>
<dbReference type="Pfam" id="PF04313">
    <property type="entry name" value="HSDR_N"/>
    <property type="match status" value="1"/>
</dbReference>
<dbReference type="InterPro" id="IPR004473">
    <property type="entry name" value="Restrct_endonuc_typeI_HsdR"/>
</dbReference>
<keyword evidence="10 11" id="KW-0238">DNA-binding</keyword>
<dbReference type="CDD" id="cd22332">
    <property type="entry name" value="HsdR_N"/>
    <property type="match status" value="1"/>
</dbReference>
<dbReference type="AlphaFoldDB" id="A0A943EI58"/>
<evidence type="ECO:0000313" key="13">
    <source>
        <dbReference type="EMBL" id="MBS5588381.1"/>
    </source>
</evidence>
<name>A0A943EI58_9FIRM</name>
<evidence type="ECO:0000256" key="5">
    <source>
        <dbReference type="ARBA" id="ARBA00022741"/>
    </source>
</evidence>
<dbReference type="EC" id="3.1.21.3" evidence="11"/>
<evidence type="ECO:0000259" key="12">
    <source>
        <dbReference type="PROSITE" id="PS51192"/>
    </source>
</evidence>
<evidence type="ECO:0000256" key="10">
    <source>
        <dbReference type="ARBA" id="ARBA00023125"/>
    </source>
</evidence>
<keyword evidence="8 11" id="KW-0378">Hydrolase</keyword>
<organism evidence="13 14">
    <name type="scientific">Thomasclavelia spiroformis</name>
    <dbReference type="NCBI Taxonomy" id="29348"/>
    <lineage>
        <taxon>Bacteria</taxon>
        <taxon>Bacillati</taxon>
        <taxon>Bacillota</taxon>
        <taxon>Erysipelotrichia</taxon>
        <taxon>Erysipelotrichales</taxon>
        <taxon>Coprobacillaceae</taxon>
        <taxon>Thomasclavelia</taxon>
    </lineage>
</organism>
<dbReference type="GO" id="GO:0003677">
    <property type="term" value="F:DNA binding"/>
    <property type="evidence" value="ECO:0007669"/>
    <property type="project" value="UniProtKB-KW"/>
</dbReference>
<dbReference type="PROSITE" id="PS51192">
    <property type="entry name" value="HELICASE_ATP_BIND_1"/>
    <property type="match status" value="1"/>
</dbReference>
<evidence type="ECO:0000256" key="4">
    <source>
        <dbReference type="ARBA" id="ARBA00022722"/>
    </source>
</evidence>
<dbReference type="GO" id="GO:0009035">
    <property type="term" value="F:type I site-specific deoxyribonuclease activity"/>
    <property type="evidence" value="ECO:0007669"/>
    <property type="project" value="UniProtKB-EC"/>
</dbReference>
<keyword evidence="6 11" id="KW-0680">Restriction system</keyword>
<dbReference type="InterPro" id="IPR007409">
    <property type="entry name" value="Restrct_endonuc_type1_HsdR_N"/>
</dbReference>
<accession>A0A943EI58</accession>
<dbReference type="Gene3D" id="3.90.1570.50">
    <property type="match status" value="1"/>
</dbReference>
<evidence type="ECO:0000256" key="11">
    <source>
        <dbReference type="RuleBase" id="RU364115"/>
    </source>
</evidence>
<evidence type="ECO:0000256" key="1">
    <source>
        <dbReference type="ARBA" id="ARBA00000851"/>
    </source>
</evidence>
<dbReference type="GO" id="GO:0009307">
    <property type="term" value="P:DNA restriction-modification system"/>
    <property type="evidence" value="ECO:0007669"/>
    <property type="project" value="UniProtKB-KW"/>
</dbReference>
<dbReference type="InterPro" id="IPR027417">
    <property type="entry name" value="P-loop_NTPase"/>
</dbReference>
<dbReference type="GO" id="GO:0005524">
    <property type="term" value="F:ATP binding"/>
    <property type="evidence" value="ECO:0007669"/>
    <property type="project" value="UniProtKB-KW"/>
</dbReference>
<dbReference type="EMBL" id="JAGZCC010000030">
    <property type="protein sequence ID" value="MBS5588381.1"/>
    <property type="molecule type" value="Genomic_DNA"/>
</dbReference>
<dbReference type="SMART" id="SM00487">
    <property type="entry name" value="DEXDc"/>
    <property type="match status" value="1"/>
</dbReference>
<gene>
    <name evidence="13" type="ORF">KHX14_06125</name>
</gene>
<dbReference type="Pfam" id="PF18766">
    <property type="entry name" value="SWI2_SNF2"/>
    <property type="match status" value="1"/>
</dbReference>
<evidence type="ECO:0000313" key="14">
    <source>
        <dbReference type="Proteomes" id="UP000751224"/>
    </source>
</evidence>
<dbReference type="CDD" id="cd18800">
    <property type="entry name" value="SF2_C_EcoR124I-like"/>
    <property type="match status" value="1"/>
</dbReference>
<dbReference type="InterPro" id="IPR051268">
    <property type="entry name" value="Type-I_R_enzyme_R_subunit"/>
</dbReference>
<dbReference type="Gene3D" id="3.40.50.300">
    <property type="entry name" value="P-loop containing nucleotide triphosphate hydrolases"/>
    <property type="match status" value="2"/>
</dbReference>
<proteinExistence type="inferred from homology"/>
<keyword evidence="7" id="KW-0255">Endonuclease</keyword>
<comment type="similarity">
    <text evidence="2 11">Belongs to the HsdR family.</text>
</comment>
<reference evidence="13" key="1">
    <citation type="submission" date="2021-02" db="EMBL/GenBank/DDBJ databases">
        <title>Infant gut strain persistence is associated with maternal origin, phylogeny, and functional potential including surface adhesion and iron acquisition.</title>
        <authorList>
            <person name="Lou Y.C."/>
        </authorList>
    </citation>
    <scope>NUCLEOTIDE SEQUENCE</scope>
    <source>
        <strain evidence="13">L3_108_000G1_dasL3_108_000G1_metabat.metabat.11</strain>
    </source>
</reference>
<comment type="function">
    <text evidence="11">Subunit R is required for both nuclease and ATPase activities, but not for modification.</text>
</comment>
<evidence type="ECO:0000256" key="9">
    <source>
        <dbReference type="ARBA" id="ARBA00022840"/>
    </source>
</evidence>
<dbReference type="NCBIfam" id="TIGR00348">
    <property type="entry name" value="hsdR"/>
    <property type="match status" value="1"/>
</dbReference>
<evidence type="ECO:0000256" key="6">
    <source>
        <dbReference type="ARBA" id="ARBA00022747"/>
    </source>
</evidence>
<sequence length="1064" mass="122290">MGKDLFSELNISQKPALELLQKMGYTYLSPDECILQRGSLYNVLLKGVLREQLKKLNRFNYDNLEGEFSSANIEKAIEDLDEPLTDGLVKTSEKIYDALLLGKSYPEIVGSGKVQNFNLKYIDWENIENNVFHVTEEYQVESVDKQHNARPDIVLFVNGIPFAVIECKKSDVSVDQGIEQTIRNQKAEYIPHLYKYVQIVVSTNKNNVKYATTNTPKKFWSIWKEENYVFLDNAIEKYITGRVATVQDKNIISLFTKERLLELTKYFVLFDANVKKICRYQQYFAVKEIIKTIDQDDEHGNRQSGVIWHTQGSGKSLTMVMLAKYILMELSNCNPKVAIVSDRKELDSQIAKTFAHTRLNPARATSGKHLIELIKNNKADIITSIINKFNTVENSGLTAQSRDIFILVDESHRSNYGEMAIKMRRVFPNACYIGFTGTPLMKKEKNTMTRFGKLIHKYTIKDGVDDKAIVPLIYEGRFVEQKVDEEGIDLWFEETTKRLTENQKQDLKDKWSSLKRLSSTNARIKRIALDINRHFLEGYKHTGFKAMLATNFKKDAIRYLEAFEQLGDLECAVVISAPDMREGDTDVDESTDDKVKAYWEKMMRQYGDAERYEEAVKNKFIDGEIDILIVCSKLLTGFDAPICQVLYIDKELKEHGLLQAIARTNRLMDGKDYGLIVDYRGLIKKLDTAMNMYSGAGLEKFDSKDLNGTIADVISIVGKLRESYTRLVELFSSIKNKNDVEELETYLADKKIREEFYNCLCVFGKNLNIVINSESAYNELSNDELLKYKQSFTFWQKLRRSVKIRYFDAIDNKEYEPLMQNLLDSHLSVAGLKQITAPVDILNKEDFEKEIDSLASNKAKADAIHSGMTKSISEKYDENPAYYDSFSKRIKAVLQEYKDRVINDAEYLSKMTQILSDYSQGKSEINYPEKLKGNVHAQAFYGVIGAILQDELKQISPGMCVTEETIPYGDASKKQEQTIYVKEDNLGYYISKQDLIAGIAIEITKIVQNHSMVDWTNNKTIHDKIAQDIDDLFYEYEKEKGIKVSFDVIDKVIENVKTVALRRF</sequence>
<dbReference type="CDD" id="cd18030">
    <property type="entry name" value="DEXHc_RE_I_HsdR"/>
    <property type="match status" value="1"/>
</dbReference>
<evidence type="ECO:0000256" key="8">
    <source>
        <dbReference type="ARBA" id="ARBA00022801"/>
    </source>
</evidence>
<comment type="caution">
    <text evidence="13">The sequence shown here is derived from an EMBL/GenBank/DDBJ whole genome shotgun (WGS) entry which is preliminary data.</text>
</comment>
<comment type="subunit">
    <text evidence="3 11">The type I restriction/modification system is composed of three polypeptides R, M and S.</text>
</comment>
<dbReference type="SUPFAM" id="SSF52540">
    <property type="entry name" value="P-loop containing nucleoside triphosphate hydrolases"/>
    <property type="match status" value="2"/>
</dbReference>
<keyword evidence="9 11" id="KW-0067">ATP-binding</keyword>
<dbReference type="Proteomes" id="UP000751224">
    <property type="component" value="Unassembled WGS sequence"/>
</dbReference>
<comment type="catalytic activity">
    <reaction evidence="1 11">
        <text>Endonucleolytic cleavage of DNA to give random double-stranded fragments with terminal 5'-phosphates, ATP is simultaneously hydrolyzed.</text>
        <dbReference type="EC" id="3.1.21.3"/>
    </reaction>
</comment>
<dbReference type="InterPro" id="IPR040980">
    <property type="entry name" value="SWI2_SNF2"/>
</dbReference>
<protein>
    <recommendedName>
        <fullName evidence="11">Type I restriction enzyme endonuclease subunit</fullName>
        <shortName evidence="11">R protein</shortName>
        <ecNumber evidence="11">3.1.21.3</ecNumber>
    </recommendedName>
    <alternativeName>
        <fullName evidence="11">Type-1 restriction enzyme R protein</fullName>
    </alternativeName>
</protein>
<keyword evidence="5 11" id="KW-0547">Nucleotide-binding</keyword>
<dbReference type="PANTHER" id="PTHR30195:SF15">
    <property type="entry name" value="TYPE I RESTRICTION ENZYME HINDI ENDONUCLEASE SUBUNIT"/>
    <property type="match status" value="1"/>
</dbReference>
<dbReference type="RefSeq" id="WP_303887073.1">
    <property type="nucleotide sequence ID" value="NZ_JAGZCC010000030.1"/>
</dbReference>
<feature type="domain" description="Helicase ATP-binding" evidence="12">
    <location>
        <begin position="296"/>
        <end position="457"/>
    </location>
</feature>
<dbReference type="InterPro" id="IPR055180">
    <property type="entry name" value="HsdR_RecA-like_helicase_dom_2"/>
</dbReference>